<sequence>MITKYDIDLMTQLTINYNVRIEILKENGIILDVLQGTIVGGSISIDSTSSIRRTFSVTLIPTLFDRNDTKISEEGVVWINKELRLYIGVLDLRKQEYEYYPMGYFVYTNTSGNYDATTNQLTISCNDYIAKLDGTKNGQLGALTTLIPAYEENPDTGEVIKYNIIREAMITVLTQLGYINNYVIDDIGEYKAMPQNNDDWQKYRLENPLWNTIPYDLEFSSGISVLSILEKIRDLYSNYEMFFDVQNTFICQMIPSCYRDDIVLSNEFLQTVLISEGVNTELNKVRNICEVWGKVIEADFYTEDCTYDGSTYSCTIEGYDDKYYNGDIIAIKIPSMNETETKLNVNSLGNIDIMDENTDTPIKNNILESGVVFVFKIKTKRINNETVYYAYLLGHWQAHGLNVLTDGTIGDNYTFGDGTIIPKFSKEYFQKKYNCESVEFQTVQNSPFTVQKIGEILDVKTGGEYENITSDSLALSRAEWENWKNARLTDSITLTTNLVPFYDVNIKVSYQNSDSDMEEQYIIKSINHDLASWTSTVTMYKFYPLYDDIVKEMGTHKALSGYKHGVLGKYTHEELTKMIGGGSY</sequence>
<feature type="domain" description="DUF5048" evidence="1">
    <location>
        <begin position="445"/>
        <end position="546"/>
    </location>
</feature>
<evidence type="ECO:0000313" key="2">
    <source>
        <dbReference type="EMBL" id="XAH75802.1"/>
    </source>
</evidence>
<dbReference type="EMBL" id="CP146256">
    <property type="protein sequence ID" value="XAH75802.1"/>
    <property type="molecule type" value="Genomic_DNA"/>
</dbReference>
<evidence type="ECO:0000259" key="1">
    <source>
        <dbReference type="Pfam" id="PF16467"/>
    </source>
</evidence>
<dbReference type="InterPro" id="IPR032489">
    <property type="entry name" value="DUF5048"/>
</dbReference>
<accession>A0ABZ3F1K6</accession>
<protein>
    <submittedName>
        <fullName evidence="2">DUF5048 domain-containing protein</fullName>
    </submittedName>
</protein>
<dbReference type="RefSeq" id="WP_342759376.1">
    <property type="nucleotide sequence ID" value="NZ_CP146256.1"/>
</dbReference>
<keyword evidence="3" id="KW-1185">Reference proteome</keyword>
<dbReference type="Pfam" id="PF16467">
    <property type="entry name" value="DUF5048"/>
    <property type="match status" value="1"/>
</dbReference>
<evidence type="ECO:0000313" key="3">
    <source>
        <dbReference type="Proteomes" id="UP001451571"/>
    </source>
</evidence>
<proteinExistence type="predicted"/>
<gene>
    <name evidence="2" type="ORF">V6984_08630</name>
</gene>
<organism evidence="2 3">
    <name type="scientific">Kineothrix sedimenti</name>
    <dbReference type="NCBI Taxonomy" id="3123317"/>
    <lineage>
        <taxon>Bacteria</taxon>
        <taxon>Bacillati</taxon>
        <taxon>Bacillota</taxon>
        <taxon>Clostridia</taxon>
        <taxon>Lachnospirales</taxon>
        <taxon>Lachnospiraceae</taxon>
        <taxon>Kineothrix</taxon>
    </lineage>
</organism>
<dbReference type="Proteomes" id="UP001451571">
    <property type="component" value="Chromosome"/>
</dbReference>
<name>A0ABZ3F1K6_9FIRM</name>
<reference evidence="2 3" key="1">
    <citation type="submission" date="2024-02" db="EMBL/GenBank/DDBJ databases">
        <title>Bacterial strain from lacustrine sediment.</title>
        <authorList>
            <person name="Petit C."/>
            <person name="Fadhlaoui K."/>
        </authorList>
    </citation>
    <scope>NUCLEOTIDE SEQUENCE [LARGE SCALE GENOMIC DNA]</scope>
    <source>
        <strain evidence="2 3">IPX-CK</strain>
    </source>
</reference>